<keyword evidence="3 5" id="KW-1133">Transmembrane helix</keyword>
<evidence type="ECO:0000256" key="5">
    <source>
        <dbReference type="SAM" id="Phobius"/>
    </source>
</evidence>
<sequence>MTAAIIWLIVGLVLVVAEVLSGDFVLVMLGLGALAGAASAALTGNPIIDVLVFGVSSAGLIILARPALKRKLLSGTDVRTNTDALLGTTAVTISTVNSAGGQVKLAGEVWSARSLTDTEVIEPGTTVTVVEIAGATAVVSSSP</sequence>
<dbReference type="GO" id="GO:0005886">
    <property type="term" value="C:plasma membrane"/>
    <property type="evidence" value="ECO:0007669"/>
    <property type="project" value="TreeGrafter"/>
</dbReference>
<dbReference type="Pfam" id="PF01957">
    <property type="entry name" value="NfeD"/>
    <property type="match status" value="1"/>
</dbReference>
<dbReference type="HOGENOM" id="CLU_116732_2_0_11"/>
<dbReference type="InterPro" id="IPR052165">
    <property type="entry name" value="Membrane_assoc_protease"/>
</dbReference>
<organism evidence="7 8">
    <name type="scientific">Saccharomonospora azurea NA-128</name>
    <dbReference type="NCBI Taxonomy" id="882081"/>
    <lineage>
        <taxon>Bacteria</taxon>
        <taxon>Bacillati</taxon>
        <taxon>Actinomycetota</taxon>
        <taxon>Actinomycetes</taxon>
        <taxon>Pseudonocardiales</taxon>
        <taxon>Pseudonocardiaceae</taxon>
        <taxon>Saccharomonospora</taxon>
    </lineage>
</organism>
<evidence type="ECO:0000313" key="7">
    <source>
        <dbReference type="EMBL" id="EHY87615.1"/>
    </source>
</evidence>
<dbReference type="SUPFAM" id="SSF141322">
    <property type="entry name" value="NfeD domain-like"/>
    <property type="match status" value="1"/>
</dbReference>
<reference evidence="7 8" key="1">
    <citation type="journal article" date="2012" name="Stand. Genomic Sci.">
        <title>Genome sequence of the soil bacterium Saccharomonospora azurea type strain (NA-128(T)).</title>
        <authorList>
            <person name="Klenk H.P."/>
            <person name="Held B."/>
            <person name="Lucas S."/>
            <person name="Lapidus A."/>
            <person name="Copeland A."/>
            <person name="Hammon N."/>
            <person name="Pitluck S."/>
            <person name="Goodwin L.A."/>
            <person name="Han C."/>
            <person name="Tapia R."/>
            <person name="Brambilla E.M."/>
            <person name="Potter G."/>
            <person name="Land M."/>
            <person name="Ivanova N."/>
            <person name="Rohde M."/>
            <person name="Goker M."/>
            <person name="Detter J.C."/>
            <person name="Kyrpides N.C."/>
            <person name="Woyke T."/>
        </authorList>
    </citation>
    <scope>NUCLEOTIDE SEQUENCE [LARGE SCALE GENOMIC DNA]</scope>
    <source>
        <strain evidence="7 8">NA-128</strain>
    </source>
</reference>
<dbReference type="PANTHER" id="PTHR33507:SF3">
    <property type="entry name" value="INNER MEMBRANE PROTEIN YBBJ"/>
    <property type="match status" value="1"/>
</dbReference>
<accession>H8GAP9</accession>
<keyword evidence="4 5" id="KW-0472">Membrane</keyword>
<keyword evidence="8" id="KW-1185">Reference proteome</keyword>
<dbReference type="GO" id="GO:0006508">
    <property type="term" value="P:proteolysis"/>
    <property type="evidence" value="ECO:0007669"/>
    <property type="project" value="UniProtKB-KW"/>
</dbReference>
<evidence type="ECO:0000259" key="6">
    <source>
        <dbReference type="Pfam" id="PF01957"/>
    </source>
</evidence>
<keyword evidence="2 5" id="KW-0812">Transmembrane</keyword>
<dbReference type="AlphaFoldDB" id="H8GAP9"/>
<dbReference type="RefSeq" id="WP_005438633.1">
    <property type="nucleotide sequence ID" value="NZ_CM001466.1"/>
</dbReference>
<dbReference type="GO" id="GO:0008233">
    <property type="term" value="F:peptidase activity"/>
    <property type="evidence" value="ECO:0007669"/>
    <property type="project" value="UniProtKB-KW"/>
</dbReference>
<gene>
    <name evidence="7" type="ORF">SacazDRAFT_00666</name>
</gene>
<dbReference type="EMBL" id="CM001466">
    <property type="protein sequence ID" value="EHY87615.1"/>
    <property type="molecule type" value="Genomic_DNA"/>
</dbReference>
<protein>
    <submittedName>
        <fullName evidence="7">Membrane protein implicated in regulation of membrane protease activity</fullName>
    </submittedName>
</protein>
<evidence type="ECO:0000256" key="1">
    <source>
        <dbReference type="ARBA" id="ARBA00004141"/>
    </source>
</evidence>
<dbReference type="PANTHER" id="PTHR33507">
    <property type="entry name" value="INNER MEMBRANE PROTEIN YBBJ"/>
    <property type="match status" value="1"/>
</dbReference>
<name>H8GAP9_9PSEU</name>
<dbReference type="Proteomes" id="UP000004705">
    <property type="component" value="Chromosome"/>
</dbReference>
<evidence type="ECO:0000256" key="2">
    <source>
        <dbReference type="ARBA" id="ARBA00022692"/>
    </source>
</evidence>
<dbReference type="InterPro" id="IPR012340">
    <property type="entry name" value="NA-bd_OB-fold"/>
</dbReference>
<evidence type="ECO:0000256" key="4">
    <source>
        <dbReference type="ARBA" id="ARBA00023136"/>
    </source>
</evidence>
<feature type="transmembrane region" description="Helical" evidence="5">
    <location>
        <begin position="45"/>
        <end position="64"/>
    </location>
</feature>
<dbReference type="Gene3D" id="2.40.50.140">
    <property type="entry name" value="Nucleic acid-binding proteins"/>
    <property type="match status" value="1"/>
</dbReference>
<keyword evidence="7" id="KW-0378">Hydrolase</keyword>
<comment type="subcellular location">
    <subcellularLocation>
        <location evidence="1">Membrane</location>
        <topology evidence="1">Multi-pass membrane protein</topology>
    </subcellularLocation>
</comment>
<dbReference type="InterPro" id="IPR002810">
    <property type="entry name" value="NfeD-like_C"/>
</dbReference>
<evidence type="ECO:0000256" key="3">
    <source>
        <dbReference type="ARBA" id="ARBA00022989"/>
    </source>
</evidence>
<keyword evidence="7" id="KW-0645">Protease</keyword>
<feature type="domain" description="NfeD-like C-terminal" evidence="6">
    <location>
        <begin position="83"/>
        <end position="139"/>
    </location>
</feature>
<proteinExistence type="predicted"/>
<evidence type="ECO:0000313" key="8">
    <source>
        <dbReference type="Proteomes" id="UP000004705"/>
    </source>
</evidence>
<dbReference type="OrthoDB" id="9792945at2"/>